<accession>A0AAD5N900</accession>
<keyword evidence="2" id="KW-1185">Reference proteome</keyword>
<comment type="caution">
    <text evidence="1">The sequence shown here is derived from an EMBL/GenBank/DDBJ whole genome shotgun (WGS) entry which is preliminary data.</text>
</comment>
<dbReference type="Proteomes" id="UP001196413">
    <property type="component" value="Unassembled WGS sequence"/>
</dbReference>
<gene>
    <name evidence="1" type="ORF">KIN20_025154</name>
</gene>
<reference evidence="1" key="1">
    <citation type="submission" date="2021-06" db="EMBL/GenBank/DDBJ databases">
        <title>Parelaphostrongylus tenuis whole genome reference sequence.</title>
        <authorList>
            <person name="Garwood T.J."/>
            <person name="Larsen P.A."/>
            <person name="Fountain-Jones N.M."/>
            <person name="Garbe J.R."/>
            <person name="Macchietto M.G."/>
            <person name="Kania S.A."/>
            <person name="Gerhold R.W."/>
            <person name="Richards J.E."/>
            <person name="Wolf T.M."/>
        </authorList>
    </citation>
    <scope>NUCLEOTIDE SEQUENCE</scope>
    <source>
        <strain evidence="1">MNPRO001-30</strain>
        <tissue evidence="1">Meninges</tissue>
    </source>
</reference>
<sequence length="60" mass="6376">MQISVPGEPDKLPHCIIFGNTVTALCTAVAGNDMCDLSKNQKIVTIPSKHMSISGALKNH</sequence>
<organism evidence="1 2">
    <name type="scientific">Parelaphostrongylus tenuis</name>
    <name type="common">Meningeal worm</name>
    <dbReference type="NCBI Taxonomy" id="148309"/>
    <lineage>
        <taxon>Eukaryota</taxon>
        <taxon>Metazoa</taxon>
        <taxon>Ecdysozoa</taxon>
        <taxon>Nematoda</taxon>
        <taxon>Chromadorea</taxon>
        <taxon>Rhabditida</taxon>
        <taxon>Rhabditina</taxon>
        <taxon>Rhabditomorpha</taxon>
        <taxon>Strongyloidea</taxon>
        <taxon>Metastrongylidae</taxon>
        <taxon>Parelaphostrongylus</taxon>
    </lineage>
</organism>
<dbReference type="EMBL" id="JAHQIW010005112">
    <property type="protein sequence ID" value="KAJ1364957.1"/>
    <property type="molecule type" value="Genomic_DNA"/>
</dbReference>
<name>A0AAD5N900_PARTN</name>
<protein>
    <submittedName>
        <fullName evidence="1">Uncharacterized protein</fullName>
    </submittedName>
</protein>
<evidence type="ECO:0000313" key="1">
    <source>
        <dbReference type="EMBL" id="KAJ1364957.1"/>
    </source>
</evidence>
<evidence type="ECO:0000313" key="2">
    <source>
        <dbReference type="Proteomes" id="UP001196413"/>
    </source>
</evidence>
<dbReference type="AlphaFoldDB" id="A0AAD5N900"/>
<proteinExistence type="predicted"/>